<gene>
    <name evidence="2" type="ORF">F0562_005672</name>
</gene>
<evidence type="ECO:0000313" key="2">
    <source>
        <dbReference type="EMBL" id="KAA8530961.1"/>
    </source>
</evidence>
<accession>A0A5J5APE4</accession>
<reference evidence="2 3" key="1">
    <citation type="submission" date="2019-09" db="EMBL/GenBank/DDBJ databases">
        <title>A chromosome-level genome assembly of the Chinese tupelo Nyssa sinensis.</title>
        <authorList>
            <person name="Yang X."/>
            <person name="Kang M."/>
            <person name="Yang Y."/>
            <person name="Xiong H."/>
            <person name="Wang M."/>
            <person name="Zhang Z."/>
            <person name="Wang Z."/>
            <person name="Wu H."/>
            <person name="Ma T."/>
            <person name="Liu J."/>
            <person name="Xi Z."/>
        </authorList>
    </citation>
    <scope>NUCLEOTIDE SEQUENCE [LARGE SCALE GENOMIC DNA]</scope>
    <source>
        <strain evidence="2">J267</strain>
        <tissue evidence="2">Leaf</tissue>
    </source>
</reference>
<evidence type="ECO:0000313" key="3">
    <source>
        <dbReference type="Proteomes" id="UP000325577"/>
    </source>
</evidence>
<protein>
    <submittedName>
        <fullName evidence="2">Uncharacterized protein</fullName>
    </submittedName>
</protein>
<organism evidence="2 3">
    <name type="scientific">Nyssa sinensis</name>
    <dbReference type="NCBI Taxonomy" id="561372"/>
    <lineage>
        <taxon>Eukaryota</taxon>
        <taxon>Viridiplantae</taxon>
        <taxon>Streptophyta</taxon>
        <taxon>Embryophyta</taxon>
        <taxon>Tracheophyta</taxon>
        <taxon>Spermatophyta</taxon>
        <taxon>Magnoliopsida</taxon>
        <taxon>eudicotyledons</taxon>
        <taxon>Gunneridae</taxon>
        <taxon>Pentapetalae</taxon>
        <taxon>asterids</taxon>
        <taxon>Cornales</taxon>
        <taxon>Nyssaceae</taxon>
        <taxon>Nyssa</taxon>
    </lineage>
</organism>
<feature type="compositionally biased region" description="Basic and acidic residues" evidence="1">
    <location>
        <begin position="1"/>
        <end position="25"/>
    </location>
</feature>
<name>A0A5J5APE4_9ASTE</name>
<keyword evidence="3" id="KW-1185">Reference proteome</keyword>
<evidence type="ECO:0000256" key="1">
    <source>
        <dbReference type="SAM" id="MobiDB-lite"/>
    </source>
</evidence>
<dbReference type="Proteomes" id="UP000325577">
    <property type="component" value="Linkage Group LG2"/>
</dbReference>
<dbReference type="EMBL" id="CM018043">
    <property type="protein sequence ID" value="KAA8530961.1"/>
    <property type="molecule type" value="Genomic_DNA"/>
</dbReference>
<proteinExistence type="predicted"/>
<dbReference type="AlphaFoldDB" id="A0A5J5APE4"/>
<sequence length="118" mass="13124">MGNRGKSREREKKRGKEKEKGEERNGGGQIRRWPRSSSVPVVKEGRKCSGESCSSSGAAAPAFQFDGAAVTVICLERKRRKWRLLQAAVATGIWRSELLYWDEDDVAAVVDGFYAVYG</sequence>
<feature type="region of interest" description="Disordered" evidence="1">
    <location>
        <begin position="1"/>
        <end position="42"/>
    </location>
</feature>